<dbReference type="AlphaFoldDB" id="A0A8I6YL44"/>
<name>A0A8I6YL44_HORVV</name>
<dbReference type="Proteomes" id="UP000011116">
    <property type="component" value="Chromosome 7H"/>
</dbReference>
<evidence type="ECO:0000313" key="1">
    <source>
        <dbReference type="EnsemblPlants" id="HORVU.MOREX.r3.7HG0751380.1.CDS1"/>
    </source>
</evidence>
<reference evidence="2" key="1">
    <citation type="journal article" date="2012" name="Nature">
        <title>A physical, genetic and functional sequence assembly of the barley genome.</title>
        <authorList>
            <consortium name="The International Barley Genome Sequencing Consortium"/>
            <person name="Mayer K.F."/>
            <person name="Waugh R."/>
            <person name="Brown J.W."/>
            <person name="Schulman A."/>
            <person name="Langridge P."/>
            <person name="Platzer M."/>
            <person name="Fincher G.B."/>
            <person name="Muehlbauer G.J."/>
            <person name="Sato K."/>
            <person name="Close T.J."/>
            <person name="Wise R.P."/>
            <person name="Stein N."/>
        </authorList>
    </citation>
    <scope>NUCLEOTIDE SEQUENCE [LARGE SCALE GENOMIC DNA]</scope>
    <source>
        <strain evidence="2">cv. Morex</strain>
    </source>
</reference>
<evidence type="ECO:0000313" key="2">
    <source>
        <dbReference type="Proteomes" id="UP000011116"/>
    </source>
</evidence>
<dbReference type="EnsemblPlants" id="HORVU.MOREX.r3.7HG0751380.1">
    <property type="protein sequence ID" value="HORVU.MOREX.r3.7HG0751380.1.CDS1"/>
    <property type="gene ID" value="HORVU.MOREX.r3.7HG0751380"/>
</dbReference>
<organism evidence="1 2">
    <name type="scientific">Hordeum vulgare subsp. vulgare</name>
    <name type="common">Domesticated barley</name>
    <dbReference type="NCBI Taxonomy" id="112509"/>
    <lineage>
        <taxon>Eukaryota</taxon>
        <taxon>Viridiplantae</taxon>
        <taxon>Streptophyta</taxon>
        <taxon>Embryophyta</taxon>
        <taxon>Tracheophyta</taxon>
        <taxon>Spermatophyta</taxon>
        <taxon>Magnoliopsida</taxon>
        <taxon>Liliopsida</taxon>
        <taxon>Poales</taxon>
        <taxon>Poaceae</taxon>
        <taxon>BOP clade</taxon>
        <taxon>Pooideae</taxon>
        <taxon>Triticodae</taxon>
        <taxon>Triticeae</taxon>
        <taxon>Hordeinae</taxon>
        <taxon>Hordeum</taxon>
    </lineage>
</organism>
<reference evidence="1" key="2">
    <citation type="submission" date="2020-10" db="EMBL/GenBank/DDBJ databases">
        <authorList>
            <person name="Scholz U."/>
            <person name="Mascher M."/>
            <person name="Fiebig A."/>
        </authorList>
    </citation>
    <scope>NUCLEOTIDE SEQUENCE [LARGE SCALE GENOMIC DNA]</scope>
    <source>
        <strain evidence="1">cv. Morex</strain>
    </source>
</reference>
<reference evidence="1" key="3">
    <citation type="submission" date="2022-01" db="UniProtKB">
        <authorList>
            <consortium name="EnsemblPlants"/>
        </authorList>
    </citation>
    <scope>IDENTIFICATION</scope>
    <source>
        <strain evidence="1">subsp. vulgare</strain>
    </source>
</reference>
<sequence length="122" mass="14337">MVLYGSSYTLCSISRKGNSCIKRQFFFEKEMEMLPYQFLAILYLFLDSDAKNPYKPISKLLLRFYGIPFKCTKKSLVGKESNAGEFISHRYSNEKIRYDSPRYSPHRILIKSSILYWIGASY</sequence>
<accession>A0A8I6YL44</accession>
<protein>
    <submittedName>
        <fullName evidence="1">Uncharacterized protein</fullName>
    </submittedName>
</protein>
<proteinExistence type="predicted"/>
<keyword evidence="2" id="KW-1185">Reference proteome</keyword>
<dbReference type="Gramene" id="HORVU.MOREX.r3.7HG0751380.1">
    <property type="protein sequence ID" value="HORVU.MOREX.r3.7HG0751380.1.CDS1"/>
    <property type="gene ID" value="HORVU.MOREX.r3.7HG0751380"/>
</dbReference>